<dbReference type="RefSeq" id="WP_006035513.1">
    <property type="nucleotide sequence ID" value="NZ_AAQJ02000001.1"/>
</dbReference>
<evidence type="ECO:0000256" key="2">
    <source>
        <dbReference type="ARBA" id="ARBA00022814"/>
    </source>
</evidence>
<dbReference type="InterPro" id="IPR035926">
    <property type="entry name" value="NusB-like_sf"/>
</dbReference>
<dbReference type="eggNOG" id="COG0781">
    <property type="taxonomic scope" value="Bacteria"/>
</dbReference>
<organism evidence="8 9">
    <name type="scientific">Rickettsiella grylli</name>
    <dbReference type="NCBI Taxonomy" id="59196"/>
    <lineage>
        <taxon>Bacteria</taxon>
        <taxon>Pseudomonadati</taxon>
        <taxon>Pseudomonadota</taxon>
        <taxon>Gammaproteobacteria</taxon>
        <taxon>Legionellales</taxon>
        <taxon>Coxiellaceae</taxon>
        <taxon>Rickettsiella</taxon>
    </lineage>
</organism>
<dbReference type="GO" id="GO:0003723">
    <property type="term" value="F:RNA binding"/>
    <property type="evidence" value="ECO:0007669"/>
    <property type="project" value="UniProtKB-UniRule"/>
</dbReference>
<keyword evidence="9" id="KW-1185">Reference proteome</keyword>
<dbReference type="GO" id="GO:0031564">
    <property type="term" value="P:transcription antitermination"/>
    <property type="evidence" value="ECO:0007669"/>
    <property type="project" value="UniProtKB-KW"/>
</dbReference>
<comment type="caution">
    <text evidence="8">The sequence shown here is derived from an EMBL/GenBank/DDBJ whole genome shotgun (WGS) entry which is preliminary data.</text>
</comment>
<dbReference type="AlphaFoldDB" id="A8PLC7"/>
<evidence type="ECO:0000256" key="3">
    <source>
        <dbReference type="ARBA" id="ARBA00022884"/>
    </source>
</evidence>
<comment type="similarity">
    <text evidence="1 6">Belongs to the NusB family.</text>
</comment>
<dbReference type="PANTHER" id="PTHR11078:SF3">
    <property type="entry name" value="ANTITERMINATION NUSB DOMAIN-CONTAINING PROTEIN"/>
    <property type="match status" value="1"/>
</dbReference>
<dbReference type="SUPFAM" id="SSF48013">
    <property type="entry name" value="NusB-like"/>
    <property type="match status" value="1"/>
</dbReference>
<sequence>MTQKSKKNNFKAKQRARRFAVQAIYQWQLTQETFSVIQTKFLAQEEMKSVDTAYFTLIVQGILNDHELLDRYLQSFVDRPLCQLDCVEWAILRLGTYELLNCSEIPYKVILNEAIELAKMFGATDSYKYVNGILHRIAEKNRAIDCKN</sequence>
<proteinExistence type="inferred from homology"/>
<dbReference type="NCBIfam" id="TIGR01951">
    <property type="entry name" value="nusB"/>
    <property type="match status" value="1"/>
</dbReference>
<evidence type="ECO:0000256" key="5">
    <source>
        <dbReference type="ARBA" id="ARBA00023163"/>
    </source>
</evidence>
<evidence type="ECO:0000259" key="7">
    <source>
        <dbReference type="Pfam" id="PF01029"/>
    </source>
</evidence>
<name>A8PLC7_9COXI</name>
<dbReference type="InterPro" id="IPR011605">
    <property type="entry name" value="NusB_fam"/>
</dbReference>
<reference evidence="8" key="2">
    <citation type="submission" date="2007-10" db="EMBL/GenBank/DDBJ databases">
        <authorList>
            <person name="Myers G.S."/>
        </authorList>
    </citation>
    <scope>NUCLEOTIDE SEQUENCE [LARGE SCALE GENOMIC DNA]</scope>
</reference>
<feature type="domain" description="NusB/RsmB/TIM44" evidence="7">
    <location>
        <begin position="15"/>
        <end position="138"/>
    </location>
</feature>
<keyword evidence="3 6" id="KW-0694">RNA-binding</keyword>
<dbReference type="Pfam" id="PF01029">
    <property type="entry name" value="NusB"/>
    <property type="match status" value="1"/>
</dbReference>
<keyword evidence="4 6" id="KW-0805">Transcription regulation</keyword>
<evidence type="ECO:0000256" key="6">
    <source>
        <dbReference type="HAMAP-Rule" id="MF_00073"/>
    </source>
</evidence>
<reference evidence="8" key="1">
    <citation type="submission" date="2006-04" db="EMBL/GenBank/DDBJ databases">
        <authorList>
            <person name="Seshadri R."/>
            <person name="Federici B.A."/>
        </authorList>
    </citation>
    <scope>NUCLEOTIDE SEQUENCE [LARGE SCALE GENOMIC DNA]</scope>
</reference>
<dbReference type="Proteomes" id="UP000054075">
    <property type="component" value="Unassembled WGS sequence"/>
</dbReference>
<evidence type="ECO:0000313" key="9">
    <source>
        <dbReference type="Proteomes" id="UP000054075"/>
    </source>
</evidence>
<gene>
    <name evidence="6 8" type="primary">nusB</name>
    <name evidence="8" type="ORF">RICGR_0387</name>
</gene>
<dbReference type="HAMAP" id="MF_00073">
    <property type="entry name" value="NusB"/>
    <property type="match status" value="1"/>
</dbReference>
<dbReference type="OrthoDB" id="9789556at2"/>
<dbReference type="Gene3D" id="1.10.940.10">
    <property type="entry name" value="NusB-like"/>
    <property type="match status" value="1"/>
</dbReference>
<keyword evidence="5 6" id="KW-0804">Transcription</keyword>
<protein>
    <recommendedName>
        <fullName evidence="6">Transcription antitermination protein NusB</fullName>
    </recommendedName>
    <alternativeName>
        <fullName evidence="6">Antitermination factor NusB</fullName>
    </alternativeName>
</protein>
<dbReference type="GO" id="GO:0006353">
    <property type="term" value="P:DNA-templated transcription termination"/>
    <property type="evidence" value="ECO:0007669"/>
    <property type="project" value="UniProtKB-UniRule"/>
</dbReference>
<dbReference type="STRING" id="59196.RICGR_0387"/>
<evidence type="ECO:0000256" key="4">
    <source>
        <dbReference type="ARBA" id="ARBA00023015"/>
    </source>
</evidence>
<evidence type="ECO:0000256" key="1">
    <source>
        <dbReference type="ARBA" id="ARBA00005952"/>
    </source>
</evidence>
<evidence type="ECO:0000313" key="8">
    <source>
        <dbReference type="EMBL" id="EDP46539.1"/>
    </source>
</evidence>
<dbReference type="GO" id="GO:0005829">
    <property type="term" value="C:cytosol"/>
    <property type="evidence" value="ECO:0007669"/>
    <property type="project" value="TreeGrafter"/>
</dbReference>
<dbReference type="PANTHER" id="PTHR11078">
    <property type="entry name" value="N UTILIZATION SUBSTANCE PROTEIN B-RELATED"/>
    <property type="match status" value="1"/>
</dbReference>
<dbReference type="EMBL" id="AAQJ02000001">
    <property type="protein sequence ID" value="EDP46539.1"/>
    <property type="molecule type" value="Genomic_DNA"/>
</dbReference>
<keyword evidence="2 6" id="KW-0889">Transcription antitermination</keyword>
<dbReference type="InterPro" id="IPR006027">
    <property type="entry name" value="NusB_RsmB_TIM44"/>
</dbReference>
<comment type="function">
    <text evidence="6">Involved in transcription antitermination. Required for transcription of ribosomal RNA (rRNA) genes. Binds specifically to the boxA antiterminator sequence of the ribosomal RNA (rrn) operons.</text>
</comment>
<accession>A8PLC7</accession>